<dbReference type="Proteomes" id="UP000199527">
    <property type="component" value="Unassembled WGS sequence"/>
</dbReference>
<protein>
    <recommendedName>
        <fullName evidence="3">DUF1249 domain-containing protein</fullName>
    </recommendedName>
</protein>
<reference evidence="2" key="1">
    <citation type="submission" date="2016-10" db="EMBL/GenBank/DDBJ databases">
        <authorList>
            <person name="Varghese N."/>
            <person name="Submissions S."/>
        </authorList>
    </citation>
    <scope>NUCLEOTIDE SEQUENCE [LARGE SCALE GENOMIC DNA]</scope>
    <source>
        <strain evidence="2">DSM 23317</strain>
    </source>
</reference>
<dbReference type="Pfam" id="PF06853">
    <property type="entry name" value="DUF1249"/>
    <property type="match status" value="1"/>
</dbReference>
<evidence type="ECO:0008006" key="3">
    <source>
        <dbReference type="Google" id="ProtNLM"/>
    </source>
</evidence>
<keyword evidence="2" id="KW-1185">Reference proteome</keyword>
<evidence type="ECO:0000313" key="2">
    <source>
        <dbReference type="Proteomes" id="UP000199527"/>
    </source>
</evidence>
<name>A0A1G8MHR8_9GAMM</name>
<proteinExistence type="predicted"/>
<evidence type="ECO:0000313" key="1">
    <source>
        <dbReference type="EMBL" id="SDI67493.1"/>
    </source>
</evidence>
<dbReference type="OrthoDB" id="9793663at2"/>
<dbReference type="PANTHER" id="PTHR38774">
    <property type="entry name" value="CYTOPLASMIC PROTEIN-RELATED"/>
    <property type="match status" value="1"/>
</dbReference>
<sequence length="144" mass="16588">MAKGRHSLAKLHALYGRNYLRLLPLVPETVSEGQHWHLNLAPNVELGFCLLEQTRYTQVLQIQRWLPSSAWLTLPTMSVRMYHDAQLAEVLSGQQISGLWPVYDWKTAKLLLARDRFQTNLFLAEILECLAPHRLKSMAAVVRE</sequence>
<dbReference type="PANTHER" id="PTHR38774:SF1">
    <property type="entry name" value="CYTOPLASMIC PROTEIN"/>
    <property type="match status" value="1"/>
</dbReference>
<organism evidence="1 2">
    <name type="scientific">Ferrimonas sediminum</name>
    <dbReference type="NCBI Taxonomy" id="718193"/>
    <lineage>
        <taxon>Bacteria</taxon>
        <taxon>Pseudomonadati</taxon>
        <taxon>Pseudomonadota</taxon>
        <taxon>Gammaproteobacteria</taxon>
        <taxon>Alteromonadales</taxon>
        <taxon>Ferrimonadaceae</taxon>
        <taxon>Ferrimonas</taxon>
    </lineage>
</organism>
<dbReference type="EMBL" id="FNEM01000002">
    <property type="protein sequence ID" value="SDI67493.1"/>
    <property type="molecule type" value="Genomic_DNA"/>
</dbReference>
<gene>
    <name evidence="1" type="ORF">SAMN04488540_102384</name>
</gene>
<dbReference type="AlphaFoldDB" id="A0A1G8MHR8"/>
<dbReference type="RefSeq" id="WP_090362531.1">
    <property type="nucleotide sequence ID" value="NZ_FNEM01000002.1"/>
</dbReference>
<accession>A0A1G8MHR8</accession>
<dbReference type="InterPro" id="IPR009659">
    <property type="entry name" value="DUF1249"/>
</dbReference>